<evidence type="ECO:0000256" key="2">
    <source>
        <dbReference type="ARBA" id="ARBA00022670"/>
    </source>
</evidence>
<keyword evidence="5 10" id="KW-0378">Hydrolase</keyword>
<organism evidence="13 14">
    <name type="scientific">Extremus antarcticus</name>
    <dbReference type="NCBI Taxonomy" id="702011"/>
    <lineage>
        <taxon>Eukaryota</taxon>
        <taxon>Fungi</taxon>
        <taxon>Dikarya</taxon>
        <taxon>Ascomycota</taxon>
        <taxon>Pezizomycotina</taxon>
        <taxon>Dothideomycetes</taxon>
        <taxon>Dothideomycetidae</taxon>
        <taxon>Mycosphaerellales</taxon>
        <taxon>Extremaceae</taxon>
        <taxon>Extremus</taxon>
    </lineage>
</organism>
<dbReference type="GO" id="GO:0004190">
    <property type="term" value="F:aspartic-type endopeptidase activity"/>
    <property type="evidence" value="ECO:0007669"/>
    <property type="project" value="UniProtKB-KW"/>
</dbReference>
<evidence type="ECO:0000256" key="6">
    <source>
        <dbReference type="ARBA" id="ARBA00067536"/>
    </source>
</evidence>
<feature type="active site" evidence="8">
    <location>
        <position position="94"/>
    </location>
</feature>
<name>A0AAJ0D959_9PEZI</name>
<sequence length="485" mass="51029">MRTTTFAALASAFAVSTTAINLAPRRAGVEPRVVQHEIQRRHVANPLQQDRDRRIRKRQVSGKTVNVPLTNEETLYFMDISIGTPPQDLRMHIDTGSSDLWVNTPYSRTCELRSGPCDAAGTYRANSSSTYQYINSDFNITYVDGSGSSGDYVSDTVSFNGVNLRNQQFGIGYSSTSAQGILGIGYPANEVALQYGHQAYPNIPANLVQKGYISTPAYSLWLNDLDANKGSILFGGVDSAKYTGELQSLPIIPVGAGAVGIYAEFTVALTSVGNDGDSTSFANNIAIGALFDSGTSLMYLPNDIAKNIFDHVGAQYDSSQGGAFVDCSLADQNSTIDFTFSGPTIRVPMNELVLVAGVQNNQPVCILGIVPSGSNSALLGDTFLRSAYVVYDMASNQISLAQTDFNATDSNVQEIQQNRAVPSATVVQTPVTSIAVASAGARIDTGFGGGGSSSSSSAAAMPMATKGSAYNLAMLGAAGAAILAL</sequence>
<keyword evidence="4 10" id="KW-0064">Aspartyl protease</keyword>
<reference evidence="13" key="1">
    <citation type="submission" date="2023-04" db="EMBL/GenBank/DDBJ databases">
        <title>Black Yeasts Isolated from many extreme environments.</title>
        <authorList>
            <person name="Coleine C."/>
            <person name="Stajich J.E."/>
            <person name="Selbmann L."/>
        </authorList>
    </citation>
    <scope>NUCLEOTIDE SEQUENCE</scope>
    <source>
        <strain evidence="13">CCFEE 5312</strain>
    </source>
</reference>
<dbReference type="InterPro" id="IPR001461">
    <property type="entry name" value="Aspartic_peptidase_A1"/>
</dbReference>
<accession>A0AAJ0D959</accession>
<evidence type="ECO:0000256" key="1">
    <source>
        <dbReference type="ARBA" id="ARBA00007447"/>
    </source>
</evidence>
<keyword evidence="3 11" id="KW-0732">Signal</keyword>
<evidence type="ECO:0000256" key="11">
    <source>
        <dbReference type="SAM" id="SignalP"/>
    </source>
</evidence>
<dbReference type="InterPro" id="IPR021109">
    <property type="entry name" value="Peptidase_aspartic_dom_sf"/>
</dbReference>
<dbReference type="Gene3D" id="2.40.70.10">
    <property type="entry name" value="Acid Proteases"/>
    <property type="match status" value="2"/>
</dbReference>
<comment type="similarity">
    <text evidence="1 10">Belongs to the peptidase A1 family.</text>
</comment>
<evidence type="ECO:0000256" key="3">
    <source>
        <dbReference type="ARBA" id="ARBA00022729"/>
    </source>
</evidence>
<proteinExistence type="inferred from homology"/>
<feature type="domain" description="Peptidase A1" evidence="12">
    <location>
        <begin position="76"/>
        <end position="401"/>
    </location>
</feature>
<dbReference type="InterPro" id="IPR001969">
    <property type="entry name" value="Aspartic_peptidase_AS"/>
</dbReference>
<dbReference type="CDD" id="cd05474">
    <property type="entry name" value="SAP_like"/>
    <property type="match status" value="1"/>
</dbReference>
<comment type="caution">
    <text evidence="13">The sequence shown here is derived from an EMBL/GenBank/DDBJ whole genome shotgun (WGS) entry which is preliminary data.</text>
</comment>
<keyword evidence="14" id="KW-1185">Reference proteome</keyword>
<evidence type="ECO:0000256" key="8">
    <source>
        <dbReference type="PIRSR" id="PIRSR601461-1"/>
    </source>
</evidence>
<evidence type="ECO:0000256" key="7">
    <source>
        <dbReference type="ARBA" id="ARBA00068059"/>
    </source>
</evidence>
<keyword evidence="9" id="KW-1015">Disulfide bond</keyword>
<feature type="chain" id="PRO_5042514213" description="Probable aspartic-type endopeptidase OPSB" evidence="11">
    <location>
        <begin position="20"/>
        <end position="485"/>
    </location>
</feature>
<keyword evidence="2 10" id="KW-0645">Protease</keyword>
<dbReference type="PRINTS" id="PR00792">
    <property type="entry name" value="PEPSIN"/>
</dbReference>
<dbReference type="AlphaFoldDB" id="A0AAJ0D959"/>
<dbReference type="InterPro" id="IPR033121">
    <property type="entry name" value="PEPTIDASE_A1"/>
</dbReference>
<feature type="active site" evidence="8">
    <location>
        <position position="292"/>
    </location>
</feature>
<evidence type="ECO:0000256" key="9">
    <source>
        <dbReference type="PIRSR" id="PIRSR601461-2"/>
    </source>
</evidence>
<dbReference type="PROSITE" id="PS00141">
    <property type="entry name" value="ASP_PROTEASE"/>
    <property type="match status" value="1"/>
</dbReference>
<evidence type="ECO:0000313" key="13">
    <source>
        <dbReference type="EMBL" id="KAK3049530.1"/>
    </source>
</evidence>
<protein>
    <recommendedName>
        <fullName evidence="7">Probable aspartic-type endopeptidase OPSB</fullName>
    </recommendedName>
    <alternativeName>
        <fullName evidence="6">Probable aspartic-type endopeptidase opsB</fullName>
    </alternativeName>
</protein>
<dbReference type="Pfam" id="PF00026">
    <property type="entry name" value="Asp"/>
    <property type="match status" value="1"/>
</dbReference>
<dbReference type="GO" id="GO:0006508">
    <property type="term" value="P:proteolysis"/>
    <property type="evidence" value="ECO:0007669"/>
    <property type="project" value="UniProtKB-KW"/>
</dbReference>
<dbReference type="Proteomes" id="UP001271007">
    <property type="component" value="Unassembled WGS sequence"/>
</dbReference>
<dbReference type="EMBL" id="JAWDJX010000039">
    <property type="protein sequence ID" value="KAK3049530.1"/>
    <property type="molecule type" value="Genomic_DNA"/>
</dbReference>
<evidence type="ECO:0000256" key="4">
    <source>
        <dbReference type="ARBA" id="ARBA00022750"/>
    </source>
</evidence>
<feature type="signal peptide" evidence="11">
    <location>
        <begin position="1"/>
        <end position="19"/>
    </location>
</feature>
<dbReference type="PANTHER" id="PTHR47966:SF65">
    <property type="entry name" value="ASPARTIC-TYPE ENDOPEPTIDASE"/>
    <property type="match status" value="1"/>
</dbReference>
<feature type="disulfide bond" evidence="9">
    <location>
        <begin position="327"/>
        <end position="365"/>
    </location>
</feature>
<dbReference type="SUPFAM" id="SSF50630">
    <property type="entry name" value="Acid proteases"/>
    <property type="match status" value="1"/>
</dbReference>
<evidence type="ECO:0000259" key="12">
    <source>
        <dbReference type="PROSITE" id="PS51767"/>
    </source>
</evidence>
<gene>
    <name evidence="13" type="ORF">LTR09_009197</name>
</gene>
<evidence type="ECO:0000256" key="10">
    <source>
        <dbReference type="RuleBase" id="RU000454"/>
    </source>
</evidence>
<dbReference type="InterPro" id="IPR033876">
    <property type="entry name" value="SAP-like"/>
</dbReference>
<dbReference type="PROSITE" id="PS51767">
    <property type="entry name" value="PEPTIDASE_A1"/>
    <property type="match status" value="1"/>
</dbReference>
<dbReference type="FunFam" id="2.40.70.10:FF:000011">
    <property type="entry name" value="Aspartic protease"/>
    <property type="match status" value="1"/>
</dbReference>
<dbReference type="PANTHER" id="PTHR47966">
    <property type="entry name" value="BETA-SITE APP-CLEAVING ENZYME, ISOFORM A-RELATED"/>
    <property type="match status" value="1"/>
</dbReference>
<evidence type="ECO:0000313" key="14">
    <source>
        <dbReference type="Proteomes" id="UP001271007"/>
    </source>
</evidence>
<evidence type="ECO:0000256" key="5">
    <source>
        <dbReference type="ARBA" id="ARBA00022801"/>
    </source>
</evidence>